<dbReference type="AlphaFoldDB" id="A0A2S4WFX0"/>
<feature type="compositionally biased region" description="Low complexity" evidence="1">
    <location>
        <begin position="88"/>
        <end position="102"/>
    </location>
</feature>
<feature type="region of interest" description="Disordered" evidence="1">
    <location>
        <begin position="1"/>
        <end position="110"/>
    </location>
</feature>
<evidence type="ECO:0000313" key="3">
    <source>
        <dbReference type="Proteomes" id="UP000238274"/>
    </source>
</evidence>
<gene>
    <name evidence="2" type="ORF">PSHT_03382</name>
</gene>
<sequence>MSNTSSNELHHEDLEDNRSDLGDILSSSPPRSPPPVPSRSRPTNQTGPIRTGRQGAPSGPPLRGSALAAVRAAAASRIREQEASETLGRPGTRPARPARPQGGAPGSWPGSVALTAHIDAPVDTAFIQEMQEVFRLDGEFASLSDQLAFVPTSRQYVVMMLGMLSMRQAFGRFLQERQTPTTPPNTANDPSAVTRARNFHFHPDFARLVHNKTRELLLTHDLHVYSCDAPREAPATARSLLALVLAHVNAQDDAFRNEFLPPGYTGRDAFAEGSVVVLLRETLRHDWGKFRDILLTNILRVGDAEIKEAVPSMGQLMRILNDKMGPPGATPANNNPPDANAARVRARMSYLRIKTAQSYLFPTPGQSGKQWKSVDKYLLWLDAQDRQYRRAFFQLCLNKDHELFGRHCISDMDHSLIRLPTDEEVLLEMVARETEVDYHPE</sequence>
<reference evidence="2 3" key="1">
    <citation type="submission" date="2017-12" db="EMBL/GenBank/DDBJ databases">
        <title>Gene loss provides genomic basis for host adaptation in cereal stripe rust fungi.</title>
        <authorList>
            <person name="Xia C."/>
        </authorList>
    </citation>
    <scope>NUCLEOTIDE SEQUENCE [LARGE SCALE GENOMIC DNA]</scope>
    <source>
        <strain evidence="2 3">93TX-2</strain>
    </source>
</reference>
<dbReference type="OrthoDB" id="2496731at2759"/>
<feature type="compositionally biased region" description="Low complexity" evidence="1">
    <location>
        <begin position="66"/>
        <end position="75"/>
    </location>
</feature>
<name>A0A2S4WFX0_9BASI</name>
<dbReference type="Proteomes" id="UP000238274">
    <property type="component" value="Unassembled WGS sequence"/>
</dbReference>
<evidence type="ECO:0000313" key="2">
    <source>
        <dbReference type="EMBL" id="POW20608.1"/>
    </source>
</evidence>
<organism evidence="2 3">
    <name type="scientific">Puccinia striiformis</name>
    <dbReference type="NCBI Taxonomy" id="27350"/>
    <lineage>
        <taxon>Eukaryota</taxon>
        <taxon>Fungi</taxon>
        <taxon>Dikarya</taxon>
        <taxon>Basidiomycota</taxon>
        <taxon>Pucciniomycotina</taxon>
        <taxon>Pucciniomycetes</taxon>
        <taxon>Pucciniales</taxon>
        <taxon>Pucciniaceae</taxon>
        <taxon>Puccinia</taxon>
    </lineage>
</organism>
<proteinExistence type="predicted"/>
<feature type="compositionally biased region" description="Basic and acidic residues" evidence="1">
    <location>
        <begin position="8"/>
        <end position="21"/>
    </location>
</feature>
<dbReference type="VEuPathDB" id="FungiDB:PSTT_13788"/>
<keyword evidence="3" id="KW-1185">Reference proteome</keyword>
<evidence type="ECO:0000256" key="1">
    <source>
        <dbReference type="SAM" id="MobiDB-lite"/>
    </source>
</evidence>
<reference evidence="3" key="2">
    <citation type="journal article" date="2018" name="BMC Genomics">
        <title>Genomic insights into host adaptation between the wheat stripe rust pathogen (Puccinia striiformis f. sp. tritici) and the barley stripe rust pathogen (Puccinia striiformis f. sp. hordei).</title>
        <authorList>
            <person name="Xia C."/>
            <person name="Wang M."/>
            <person name="Yin C."/>
            <person name="Cornejo O.E."/>
            <person name="Hulbert S.H."/>
            <person name="Chen X."/>
        </authorList>
    </citation>
    <scope>NUCLEOTIDE SEQUENCE [LARGE SCALE GENOMIC DNA]</scope>
    <source>
        <strain evidence="3">93TX-2</strain>
    </source>
</reference>
<accession>A0A2S4WFX0</accession>
<reference evidence="3" key="3">
    <citation type="journal article" date="2018" name="Mol. Plant Microbe Interact.">
        <title>Genome sequence resources for the wheat stripe rust pathogen (Puccinia striiformis f. sp. tritici) and the barley stripe rust pathogen (Puccinia striiformis f. sp. hordei).</title>
        <authorList>
            <person name="Xia C."/>
            <person name="Wang M."/>
            <person name="Yin C."/>
            <person name="Cornejo O.E."/>
            <person name="Hulbert S.H."/>
            <person name="Chen X."/>
        </authorList>
    </citation>
    <scope>NUCLEOTIDE SEQUENCE [LARGE SCALE GENOMIC DNA]</scope>
    <source>
        <strain evidence="3">93TX-2</strain>
    </source>
</reference>
<dbReference type="EMBL" id="PKSM01000031">
    <property type="protein sequence ID" value="POW20608.1"/>
    <property type="molecule type" value="Genomic_DNA"/>
</dbReference>
<protein>
    <submittedName>
        <fullName evidence="2">Uncharacterized protein</fullName>
    </submittedName>
</protein>
<dbReference type="VEuPathDB" id="FungiDB:PSHT_03382"/>
<comment type="caution">
    <text evidence="2">The sequence shown here is derived from an EMBL/GenBank/DDBJ whole genome shotgun (WGS) entry which is preliminary data.</text>
</comment>